<accession>A0A5J4YT40</accession>
<dbReference type="EMBL" id="VRMN01000004">
    <property type="protein sequence ID" value="KAA8494639.1"/>
    <property type="molecule type" value="Genomic_DNA"/>
</dbReference>
<dbReference type="SUPFAM" id="SSF81383">
    <property type="entry name" value="F-box domain"/>
    <property type="match status" value="1"/>
</dbReference>
<feature type="domain" description="F-box" evidence="1">
    <location>
        <begin position="18"/>
        <end position="65"/>
    </location>
</feature>
<dbReference type="PROSITE" id="PS50181">
    <property type="entry name" value="FBOX"/>
    <property type="match status" value="1"/>
</dbReference>
<organism evidence="2 3">
    <name type="scientific">Porphyridium purpureum</name>
    <name type="common">Red alga</name>
    <name type="synonym">Porphyridium cruentum</name>
    <dbReference type="NCBI Taxonomy" id="35688"/>
    <lineage>
        <taxon>Eukaryota</taxon>
        <taxon>Rhodophyta</taxon>
        <taxon>Bangiophyceae</taxon>
        <taxon>Porphyridiales</taxon>
        <taxon>Porphyridiaceae</taxon>
        <taxon>Porphyridium</taxon>
    </lineage>
</organism>
<name>A0A5J4YT40_PORPP</name>
<protein>
    <recommendedName>
        <fullName evidence="1">F-box domain-containing protein</fullName>
    </recommendedName>
</protein>
<gene>
    <name evidence="2" type="ORF">FVE85_2880</name>
</gene>
<proteinExistence type="predicted"/>
<evidence type="ECO:0000313" key="3">
    <source>
        <dbReference type="Proteomes" id="UP000324585"/>
    </source>
</evidence>
<dbReference type="Gene3D" id="1.20.1280.50">
    <property type="match status" value="1"/>
</dbReference>
<comment type="caution">
    <text evidence="2">The sequence shown here is derived from an EMBL/GenBank/DDBJ whole genome shotgun (WGS) entry which is preliminary data.</text>
</comment>
<evidence type="ECO:0000313" key="2">
    <source>
        <dbReference type="EMBL" id="KAA8494639.1"/>
    </source>
</evidence>
<dbReference type="InterPro" id="IPR036047">
    <property type="entry name" value="F-box-like_dom_sf"/>
</dbReference>
<evidence type="ECO:0000259" key="1">
    <source>
        <dbReference type="PROSITE" id="PS50181"/>
    </source>
</evidence>
<sequence>MKETKVAGRMAAKRGSGEHLFDLLPDDVRWRIFVQLRGVDLVQLMLVSRSIKAITDGDPLLWRQLVIERWNVLPRSQRERERAFWRERNSAAGKHGTVVARLKESDGKHVPVNLNADTLNHQVRDWKTIYSSWHASIRMPSSPLSGQRHAVFGKSFSRSVAMWLTVHPSEDCRLQRMGICMRVVVQNVSCRQICLLHRDLLLQCREHGIIKCDSDVALLSVRPVLVHRNTSPRSHAAYGVDESTCFLNVHEFCVLEVRTHLPGRDYTFEPDLLELIQSVVIPYREATEAGVESHALVAHMEDRRIFDHYQLLPGAIMGHHASCEKYLLRHGNARKLRIH</sequence>
<dbReference type="Proteomes" id="UP000324585">
    <property type="component" value="Unassembled WGS sequence"/>
</dbReference>
<keyword evidence="3" id="KW-1185">Reference proteome</keyword>
<dbReference type="InterPro" id="IPR001810">
    <property type="entry name" value="F-box_dom"/>
</dbReference>
<dbReference type="Pfam" id="PF12937">
    <property type="entry name" value="F-box-like"/>
    <property type="match status" value="1"/>
</dbReference>
<reference evidence="3" key="1">
    <citation type="journal article" date="2019" name="Nat. Commun.">
        <title>Expansion of phycobilisome linker gene families in mesophilic red algae.</title>
        <authorList>
            <person name="Lee J."/>
            <person name="Kim D."/>
            <person name="Bhattacharya D."/>
            <person name="Yoon H.S."/>
        </authorList>
    </citation>
    <scope>NUCLEOTIDE SEQUENCE [LARGE SCALE GENOMIC DNA]</scope>
    <source>
        <strain evidence="3">CCMP 1328</strain>
    </source>
</reference>
<dbReference type="AlphaFoldDB" id="A0A5J4YT40"/>